<evidence type="ECO:0000256" key="1">
    <source>
        <dbReference type="SAM" id="MobiDB-lite"/>
    </source>
</evidence>
<reference evidence="2" key="3">
    <citation type="journal article" date="2000" name="Genome Res.">
        <title>RIKEN integrated sequence analysis (RISA) system--384-format sequencing pipeline with 384 multicapillary sequencer.</title>
        <authorList>
            <person name="Shibata K."/>
            <person name="Itoh M."/>
            <person name="Aizawa K."/>
            <person name="Nagaoka S."/>
            <person name="Sasaki N."/>
            <person name="Carninci P."/>
            <person name="Konno H."/>
            <person name="Akiyama J."/>
            <person name="Nishi K."/>
            <person name="Kitsunai T."/>
            <person name="Tashiro H."/>
            <person name="Itoh M."/>
            <person name="Sumi N."/>
            <person name="Ishii Y."/>
            <person name="Nakamura S."/>
            <person name="Hazama M."/>
            <person name="Nishine T."/>
            <person name="Harada A."/>
            <person name="Yamamoto R."/>
            <person name="Matsumoto H."/>
            <person name="Sakaguchi S."/>
            <person name="Ikegami T."/>
            <person name="Kashiwagi K."/>
            <person name="Fujiwake S."/>
            <person name="Inoue K."/>
            <person name="Togawa Y."/>
            <person name="Izawa M."/>
            <person name="Ohara E."/>
            <person name="Watahiki M."/>
            <person name="Yoneda Y."/>
            <person name="Ishikawa T."/>
            <person name="Ozawa K."/>
            <person name="Tanaka T."/>
            <person name="Matsuura S."/>
            <person name="Kawai J."/>
            <person name="Okazaki Y."/>
            <person name="Muramatsu M."/>
            <person name="Inoue Y."/>
            <person name="Kira A."/>
            <person name="Hayashizaki Y."/>
        </authorList>
    </citation>
    <scope>NUCLEOTIDE SEQUENCE</scope>
    <source>
        <strain evidence="2">C57BL/6J</strain>
        <tissue evidence="2">Testis</tissue>
    </source>
</reference>
<reference evidence="2" key="4">
    <citation type="submission" date="2000-07" db="EMBL/GenBank/DDBJ databases">
        <authorList>
            <person name="Adachi J."/>
            <person name="Aizawa K."/>
            <person name="Akahira S."/>
            <person name="Akimura T."/>
            <person name="Arai A."/>
            <person name="Aono H."/>
            <person name="Arakawa T."/>
            <person name="Bono H."/>
            <person name="Carninci P."/>
            <person name="Fukuda S."/>
            <person name="Fukunishi Y."/>
            <person name="Furuno M."/>
            <person name="Hanagaki T."/>
            <person name="Hara A."/>
            <person name="Hayatsu N."/>
            <person name="Hiramoto K."/>
            <person name="Hiraoka T."/>
            <person name="Hori F."/>
            <person name="Imotani K."/>
            <person name="Ishii Y."/>
            <person name="Itoh M."/>
            <person name="Izawa M."/>
            <person name="Kasukawa T."/>
            <person name="Kato H."/>
            <person name="Kawai J."/>
            <person name="Kojima Y."/>
            <person name="Konno H."/>
            <person name="Kouda M."/>
            <person name="Koya S."/>
            <person name="Kurihara C."/>
            <person name="Matsuyama T."/>
            <person name="Miyazaki A."/>
            <person name="Nishi K."/>
            <person name="Nomura K."/>
            <person name="Numazaki R."/>
            <person name="Ohno M."/>
            <person name="Okazaki Y."/>
            <person name="Okido T."/>
            <person name="Owa C."/>
            <person name="Saito H."/>
            <person name="Saito R."/>
            <person name="Sakai C."/>
            <person name="Sakai K."/>
            <person name="Sano H."/>
            <person name="Sasaki D."/>
            <person name="Shibata K."/>
            <person name="Shibata Y."/>
            <person name="Shinagawa A."/>
            <person name="Shiraki T."/>
            <person name="Sogabe Y."/>
            <person name="Suzuki H."/>
            <person name="Tagami M."/>
            <person name="Tagawa A."/>
            <person name="Takahashi F."/>
            <person name="Tanaka T."/>
            <person name="Tejima Y."/>
            <person name="Toya T."/>
            <person name="Yamamura T."/>
            <person name="Yasunishi A."/>
            <person name="Yoshida K."/>
            <person name="Yoshino M."/>
            <person name="Muramatsu M."/>
            <person name="Hayashizaki Y."/>
        </authorList>
    </citation>
    <scope>NUCLEOTIDE SEQUENCE</scope>
    <source>
        <strain evidence="2">C57BL/6J</strain>
        <tissue evidence="2">Testis</tissue>
    </source>
</reference>
<proteinExistence type="evidence at transcript level"/>
<organism evidence="2">
    <name type="scientific">Mus musculus</name>
    <name type="common">Mouse</name>
    <dbReference type="NCBI Taxonomy" id="10090"/>
    <lineage>
        <taxon>Eukaryota</taxon>
        <taxon>Metazoa</taxon>
        <taxon>Chordata</taxon>
        <taxon>Craniata</taxon>
        <taxon>Vertebrata</taxon>
        <taxon>Euteleostomi</taxon>
        <taxon>Mammalia</taxon>
        <taxon>Eutheria</taxon>
        <taxon>Euarchontoglires</taxon>
        <taxon>Glires</taxon>
        <taxon>Rodentia</taxon>
        <taxon>Myomorpha</taxon>
        <taxon>Muroidea</taxon>
        <taxon>Muridae</taxon>
        <taxon>Murinae</taxon>
        <taxon>Mus</taxon>
        <taxon>Mus</taxon>
    </lineage>
</organism>
<reference evidence="2" key="6">
    <citation type="journal article" date="2002" name="Nature">
        <title>Analysis of the mouse transcriptome based on functional annotation of 60,770 full-length cDNAs.</title>
        <authorList>
            <consortium name="The FANTOM Consortium and the RIKEN Genome Exploration Research Group Phase I and II Team"/>
        </authorList>
    </citation>
    <scope>NUCLEOTIDE SEQUENCE</scope>
    <source>
        <strain evidence="2">C57BL/6J</strain>
        <tissue evidence="2">Testis</tissue>
    </source>
</reference>
<gene>
    <name evidence="3" type="primary">St3gal6</name>
    <name evidence="3" type="synonym">Siat10</name>
</gene>
<feature type="non-terminal residue" evidence="2">
    <location>
        <position position="1"/>
    </location>
</feature>
<sequence length="139" mass="15225">EAPERRAPYSLPPLLPQLSQQTGAGWECLLGSGNQSSYLVLKPPAALSRPSLHSDFPVGDSQREQAAGDRPALKHAHVKQQQSPSSWIISSIKTSTCQQQAPEAVHPPPTLLTTFFRKRGSSGNTPQKRRGMTSQFLHY</sequence>
<evidence type="ECO:0000313" key="3">
    <source>
        <dbReference type="MGI" id="MGI:1888707"/>
    </source>
</evidence>
<feature type="region of interest" description="Disordered" evidence="1">
    <location>
        <begin position="118"/>
        <end position="139"/>
    </location>
</feature>
<dbReference type="AlphaFoldDB" id="Q9CVW3"/>
<protein>
    <submittedName>
        <fullName evidence="2">Uncharacterized protein</fullName>
    </submittedName>
</protein>
<reference evidence="2" key="8">
    <citation type="journal article" date="2005" name="Science">
        <title>Antisense Transcription in the Mammalian Transcriptome.</title>
        <authorList>
            <consortium name="RIKEN Genome Exploration Research Group and Genome Science Group (Genome Network Project Core Group) and the FANTOM Consortium"/>
        </authorList>
    </citation>
    <scope>NUCLEOTIDE SEQUENCE</scope>
    <source>
        <strain evidence="2">C57BL/6J</strain>
        <tissue evidence="2">Testis</tissue>
    </source>
</reference>
<dbReference type="EMBL" id="AK006263">
    <property type="protein sequence ID" value="BAB24490.1"/>
    <property type="molecule type" value="mRNA"/>
</dbReference>
<reference evidence="2" key="7">
    <citation type="journal article" date="2005" name="Science">
        <title>The Transcriptional Landscape of the Mammalian Genome.</title>
        <authorList>
            <consortium name="The FANTOM Consortium"/>
            <consortium name="Riken Genome Exploration Research Group and Genome Science Group (Genome Network Project Core Group)"/>
        </authorList>
    </citation>
    <scope>NUCLEOTIDE SEQUENCE</scope>
    <source>
        <strain evidence="2">C57BL/6J</strain>
        <tissue evidence="2">Testis</tissue>
    </source>
</reference>
<accession>Q9CVW3</accession>
<name>Q9CVW3_MOUSE</name>
<feature type="region of interest" description="Disordered" evidence="1">
    <location>
        <begin position="50"/>
        <end position="85"/>
    </location>
</feature>
<reference evidence="2" key="2">
    <citation type="journal article" date="2000" name="Genome Res.">
        <title>Normalization and subtraction of cap-trapper-selected cDNAs to prepare full-length cDNA libraries for rapid discovery of new genes.</title>
        <authorList>
            <person name="Carninci P."/>
            <person name="Shibata Y."/>
            <person name="Hayatsu N."/>
            <person name="Sugahara Y."/>
            <person name="Shibata K."/>
            <person name="Itoh M."/>
            <person name="Konno H."/>
            <person name="Okazaki Y."/>
            <person name="Muramatsu M."/>
            <person name="Hayashizaki Y."/>
        </authorList>
    </citation>
    <scope>NUCLEOTIDE SEQUENCE</scope>
    <source>
        <strain evidence="2">C57BL/6J</strain>
        <tissue evidence="2">Testis</tissue>
    </source>
</reference>
<reference evidence="2" key="5">
    <citation type="journal article" date="2001" name="Nature">
        <title>Functional annotation of a full-length mouse cDNA collection.</title>
        <authorList>
            <consortium name="The RIKEN Genome Exploration Research Group Phase II Team and the FANTOM Consortium"/>
        </authorList>
    </citation>
    <scope>NUCLEOTIDE SEQUENCE</scope>
    <source>
        <strain evidence="2">C57BL/6J</strain>
        <tissue evidence="2">Testis</tissue>
    </source>
</reference>
<feature type="compositionally biased region" description="Polar residues" evidence="1">
    <location>
        <begin position="121"/>
        <end position="139"/>
    </location>
</feature>
<dbReference type="MGI" id="MGI:1888707">
    <property type="gene designation" value="St3gal6"/>
</dbReference>
<dbReference type="AGR" id="MGI:1888707"/>
<reference evidence="2" key="1">
    <citation type="journal article" date="1999" name="Methods Enzymol.">
        <title>High-efficiency full-length cDNA cloning.</title>
        <authorList>
            <person name="Carninci P."/>
            <person name="Hayashizaki Y."/>
        </authorList>
    </citation>
    <scope>NUCLEOTIDE SEQUENCE</scope>
    <source>
        <strain evidence="2">C57BL/6J</strain>
        <tissue evidence="2">Testis</tissue>
    </source>
</reference>
<evidence type="ECO:0000313" key="2">
    <source>
        <dbReference type="EMBL" id="BAB24490.1"/>
    </source>
</evidence>